<sequence>MNEFQQLGSLFIPVLMIGIIGFMVIIFILFRFRSSQARKVAQTIQAKVSFNFTSGYNLVGTHKGYSYCFKVTPGITKYSLPWLRLHISSYSPYELLVRKKIPLDIIKRKIDHKYLALTRDLTFDERFTMWSRQPELATLFFSNRTRLDLVVLIFNMGFQSLRLGKNKTVLSMQITSFHFPFTGMQVSDVLDKVIYLVS</sequence>
<reference evidence="2 3" key="1">
    <citation type="submission" date="2024-09" db="EMBL/GenBank/DDBJ databases">
        <title>Laminarin stimulates single cell rates of sulfate reduction while oxygen inhibits transcriptomic activity in coastal marine sediment.</title>
        <authorList>
            <person name="Lindsay M."/>
            <person name="Orcutt B."/>
            <person name="Emerson D."/>
            <person name="Stepanauskas R."/>
            <person name="D'Angelo T."/>
        </authorList>
    </citation>
    <scope>NUCLEOTIDE SEQUENCE [LARGE SCALE GENOMIC DNA]</scope>
    <source>
        <strain evidence="2">SAG AM-311-K15</strain>
    </source>
</reference>
<protein>
    <submittedName>
        <fullName evidence="2">Uncharacterized protein</fullName>
    </submittedName>
</protein>
<dbReference type="EMBL" id="JBHPBY010000489">
    <property type="protein sequence ID" value="MFC1853390.1"/>
    <property type="molecule type" value="Genomic_DNA"/>
</dbReference>
<proteinExistence type="predicted"/>
<keyword evidence="3" id="KW-1185">Reference proteome</keyword>
<accession>A0ABV6Z4L4</accession>
<keyword evidence="1" id="KW-0472">Membrane</keyword>
<gene>
    <name evidence="2" type="ORF">ACFL27_24600</name>
</gene>
<evidence type="ECO:0000313" key="3">
    <source>
        <dbReference type="Proteomes" id="UP001594351"/>
    </source>
</evidence>
<comment type="caution">
    <text evidence="2">The sequence shown here is derived from an EMBL/GenBank/DDBJ whole genome shotgun (WGS) entry which is preliminary data.</text>
</comment>
<keyword evidence="1" id="KW-0812">Transmembrane</keyword>
<dbReference type="Proteomes" id="UP001594351">
    <property type="component" value="Unassembled WGS sequence"/>
</dbReference>
<evidence type="ECO:0000256" key="1">
    <source>
        <dbReference type="SAM" id="Phobius"/>
    </source>
</evidence>
<feature type="transmembrane region" description="Helical" evidence="1">
    <location>
        <begin position="6"/>
        <end position="30"/>
    </location>
</feature>
<name>A0ABV6Z4L4_UNCC1</name>
<organism evidence="2 3">
    <name type="scientific">candidate division CSSED10-310 bacterium</name>
    <dbReference type="NCBI Taxonomy" id="2855610"/>
    <lineage>
        <taxon>Bacteria</taxon>
        <taxon>Bacteria division CSSED10-310</taxon>
    </lineage>
</organism>
<keyword evidence="1" id="KW-1133">Transmembrane helix</keyword>
<evidence type="ECO:0000313" key="2">
    <source>
        <dbReference type="EMBL" id="MFC1853390.1"/>
    </source>
</evidence>